<reference evidence="10" key="1">
    <citation type="submission" date="2016-05" db="EMBL/GenBank/DDBJ databases">
        <title>Comparative genomics of biotechnologically important yeasts.</title>
        <authorList>
            <consortium name="DOE Joint Genome Institute"/>
            <person name="Riley R."/>
            <person name="Haridas S."/>
            <person name="Wolfe K.H."/>
            <person name="Lopes M.R."/>
            <person name="Hittinger C.T."/>
            <person name="Goker M."/>
            <person name="Salamov A."/>
            <person name="Wisecaver J."/>
            <person name="Long T.M."/>
            <person name="Aerts A.L."/>
            <person name="Barry K."/>
            <person name="Choi C."/>
            <person name="Clum A."/>
            <person name="Coughlan A.Y."/>
            <person name="Deshpande S."/>
            <person name="Douglass A.P."/>
            <person name="Hanson S.J."/>
            <person name="Klenk H.-P."/>
            <person name="Labutti K."/>
            <person name="Lapidus A."/>
            <person name="Lindquist E."/>
            <person name="Lipzen A."/>
            <person name="Meier-Kolthoff J.P."/>
            <person name="Ohm R.A."/>
            <person name="Otillar R.P."/>
            <person name="Pangilinan J."/>
            <person name="Peng Y."/>
            <person name="Rokas A."/>
            <person name="Rosa C.A."/>
            <person name="Scheuner C."/>
            <person name="Sibirny A.A."/>
            <person name="Slot J.C."/>
            <person name="Stielow J.B."/>
            <person name="Sun H."/>
            <person name="Kurtzman C.P."/>
            <person name="Blackwell M."/>
            <person name="Grigoriev I.V."/>
            <person name="Jeffries T.W."/>
        </authorList>
    </citation>
    <scope>NUCLEOTIDE SEQUENCE [LARGE SCALE GENOMIC DNA]</scope>
    <source>
        <strain evidence="10">NRRL Y-12698</strain>
    </source>
</reference>
<dbReference type="Proteomes" id="UP000094336">
    <property type="component" value="Unassembled WGS sequence"/>
</dbReference>
<dbReference type="SMART" id="SM00066">
    <property type="entry name" value="GAL4"/>
    <property type="match status" value="1"/>
</dbReference>
<sequence>MHTPAEGASPAVKSETTTIPTRYKRPRSSRACQVCHSRKVRCNVMDQMPCSNCVTFGCECLIPDAKKAKARSAELVNSPKPEEEYETPAPTPAPLAAVLHPKQGIQPVPVPPHTFAGPTTPKTPQTPKNMSLHSAAIETLQHPVDAVLNSPLLDPLELEILQLRGAFITPSKACCLEMFEAFFTYIHPILPIFNRTHFYKQFMDSYLTGNEEPTSRPMSLLLIHSLCVAGSRVVNKNSLMFTEFPNRDRDGISLDFYKRAKSLYDSSYETDPITVVRSLLLLSWFWDGPDDVSRNSFYWCRIAISLSLGFGFQRDVSHSATMENWEKKIWRKVWWCLFVRDRQVALAFGRPVAIDLDDCDVPMLVELDFDESDTIYKGELVRAPPFESGALEAKFFIELIKLSEITGIIIKQQYLVRASNLQANNKIPVIQHCDLVLSNWFNNLPSLLQFLPSNEAENTRRHEENPIASYVLLLLNVEYYSILCLVHRSNILRRSKGLPETHEGDPTKTDYPSQGIAYQAAYMTTVIAQAMLQYDQLKYCPSFICYTLFSASMIMSLTLRGDSTGDRLLDQSGEVTNIEALEHKRKALECLNILVDALRNIGHIWGFARLSVLIIEAILSTTNIAKKGNHKRSKTKTTATDHSKRVFSNNRSVTAIGNIMDRQSSGESFITSSYPALPLSAASLLKSSERRAQHENLFHPQMTLRPGYPGNGHEELRAEPPGQSQLHSRTPSLVQPPQLPSQAPLVSHLNGERSMSPVNDTFKFQVDDFPDIHLLINEMPPVTLFMPSSLFPAFDFFLTGDMNGEENGGPGNSSMDGLTPILTNGSYASSEMMGTSNGATAEWDSLSFGGFGGLFGMPLAMRVEGRTRGTPPLGSRPESPANWMNFLNS</sequence>
<feature type="region of interest" description="Disordered" evidence="7">
    <location>
        <begin position="701"/>
        <end position="737"/>
    </location>
</feature>
<dbReference type="GO" id="GO:0008270">
    <property type="term" value="F:zinc ion binding"/>
    <property type="evidence" value="ECO:0007669"/>
    <property type="project" value="InterPro"/>
</dbReference>
<protein>
    <recommendedName>
        <fullName evidence="8">Zn(2)-C6 fungal-type domain-containing protein</fullName>
    </recommendedName>
</protein>
<dbReference type="Gene3D" id="4.10.240.10">
    <property type="entry name" value="Zn(2)-C6 fungal-type DNA-binding domain"/>
    <property type="match status" value="1"/>
</dbReference>
<feature type="domain" description="Zn(2)-C6 fungal-type" evidence="8">
    <location>
        <begin position="31"/>
        <end position="62"/>
    </location>
</feature>
<dbReference type="GeneID" id="30147082"/>
<dbReference type="CDD" id="cd12148">
    <property type="entry name" value="fungal_TF_MHR"/>
    <property type="match status" value="1"/>
</dbReference>
<dbReference type="GO" id="GO:0003677">
    <property type="term" value="F:DNA binding"/>
    <property type="evidence" value="ECO:0007669"/>
    <property type="project" value="UniProtKB-KW"/>
</dbReference>
<dbReference type="PANTHER" id="PTHR47171:SF3">
    <property type="entry name" value="FARA-RELATED"/>
    <property type="match status" value="1"/>
</dbReference>
<dbReference type="GO" id="GO:0006351">
    <property type="term" value="P:DNA-templated transcription"/>
    <property type="evidence" value="ECO:0007669"/>
    <property type="project" value="InterPro"/>
</dbReference>
<dbReference type="RefSeq" id="XP_018984494.1">
    <property type="nucleotide sequence ID" value="XM_019129229.1"/>
</dbReference>
<keyword evidence="5" id="KW-0804">Transcription</keyword>
<dbReference type="PROSITE" id="PS00463">
    <property type="entry name" value="ZN2_CY6_FUNGAL_1"/>
    <property type="match status" value="1"/>
</dbReference>
<dbReference type="GO" id="GO:0000981">
    <property type="term" value="F:DNA-binding transcription factor activity, RNA polymerase II-specific"/>
    <property type="evidence" value="ECO:0007669"/>
    <property type="project" value="InterPro"/>
</dbReference>
<keyword evidence="10" id="KW-1185">Reference proteome</keyword>
<keyword evidence="1" id="KW-0479">Metal-binding</keyword>
<dbReference type="OrthoDB" id="5121955at2759"/>
<dbReference type="STRING" id="984486.A0A1E3QN83"/>
<dbReference type="CDD" id="cd00067">
    <property type="entry name" value="GAL4"/>
    <property type="match status" value="1"/>
</dbReference>
<keyword evidence="6" id="KW-0539">Nucleus</keyword>
<accession>A0A1E3QN83</accession>
<evidence type="ECO:0000313" key="9">
    <source>
        <dbReference type="EMBL" id="ODQ79166.1"/>
    </source>
</evidence>
<evidence type="ECO:0000259" key="8">
    <source>
        <dbReference type="PROSITE" id="PS50048"/>
    </source>
</evidence>
<dbReference type="Pfam" id="PF04082">
    <property type="entry name" value="Fungal_trans"/>
    <property type="match status" value="1"/>
</dbReference>
<feature type="region of interest" description="Disordered" evidence="7">
    <location>
        <begin position="1"/>
        <end position="24"/>
    </location>
</feature>
<keyword evidence="3" id="KW-0805">Transcription regulation</keyword>
<evidence type="ECO:0000256" key="2">
    <source>
        <dbReference type="ARBA" id="ARBA00022833"/>
    </source>
</evidence>
<name>A0A1E3QN83_9ASCO</name>
<gene>
    <name evidence="9" type="ORF">BABINDRAFT_162218</name>
</gene>
<evidence type="ECO:0000256" key="4">
    <source>
        <dbReference type="ARBA" id="ARBA00023125"/>
    </source>
</evidence>
<evidence type="ECO:0000256" key="6">
    <source>
        <dbReference type="ARBA" id="ARBA00023242"/>
    </source>
</evidence>
<dbReference type="PANTHER" id="PTHR47171">
    <property type="entry name" value="FARA-RELATED"/>
    <property type="match status" value="1"/>
</dbReference>
<dbReference type="EMBL" id="KV454433">
    <property type="protein sequence ID" value="ODQ79166.1"/>
    <property type="molecule type" value="Genomic_DNA"/>
</dbReference>
<dbReference type="Pfam" id="PF00172">
    <property type="entry name" value="Zn_clus"/>
    <property type="match status" value="1"/>
</dbReference>
<dbReference type="PROSITE" id="PS50048">
    <property type="entry name" value="ZN2_CY6_FUNGAL_2"/>
    <property type="match status" value="1"/>
</dbReference>
<dbReference type="InterPro" id="IPR052073">
    <property type="entry name" value="Amide_Lactam_Regulators"/>
</dbReference>
<keyword evidence="4" id="KW-0238">DNA-binding</keyword>
<dbReference type="InterPro" id="IPR036864">
    <property type="entry name" value="Zn2-C6_fun-type_DNA-bd_sf"/>
</dbReference>
<evidence type="ECO:0000256" key="5">
    <source>
        <dbReference type="ARBA" id="ARBA00023163"/>
    </source>
</evidence>
<evidence type="ECO:0000256" key="7">
    <source>
        <dbReference type="SAM" id="MobiDB-lite"/>
    </source>
</evidence>
<evidence type="ECO:0000313" key="10">
    <source>
        <dbReference type="Proteomes" id="UP000094336"/>
    </source>
</evidence>
<proteinExistence type="predicted"/>
<dbReference type="SUPFAM" id="SSF57701">
    <property type="entry name" value="Zn2/Cys6 DNA-binding domain"/>
    <property type="match status" value="1"/>
</dbReference>
<evidence type="ECO:0000256" key="3">
    <source>
        <dbReference type="ARBA" id="ARBA00023015"/>
    </source>
</evidence>
<organism evidence="9 10">
    <name type="scientific">Babjeviella inositovora NRRL Y-12698</name>
    <dbReference type="NCBI Taxonomy" id="984486"/>
    <lineage>
        <taxon>Eukaryota</taxon>
        <taxon>Fungi</taxon>
        <taxon>Dikarya</taxon>
        <taxon>Ascomycota</taxon>
        <taxon>Saccharomycotina</taxon>
        <taxon>Pichiomycetes</taxon>
        <taxon>Serinales incertae sedis</taxon>
        <taxon>Babjeviella</taxon>
    </lineage>
</organism>
<dbReference type="InterPro" id="IPR007219">
    <property type="entry name" value="XnlR_reg_dom"/>
</dbReference>
<dbReference type="SMART" id="SM00906">
    <property type="entry name" value="Fungal_trans"/>
    <property type="match status" value="1"/>
</dbReference>
<dbReference type="InterPro" id="IPR001138">
    <property type="entry name" value="Zn2Cys6_DnaBD"/>
</dbReference>
<dbReference type="AlphaFoldDB" id="A0A1E3QN83"/>
<evidence type="ECO:0000256" key="1">
    <source>
        <dbReference type="ARBA" id="ARBA00022723"/>
    </source>
</evidence>
<keyword evidence="2" id="KW-0862">Zinc</keyword>